<dbReference type="Proteomes" id="UP001280121">
    <property type="component" value="Unassembled WGS sequence"/>
</dbReference>
<evidence type="ECO:0000313" key="3">
    <source>
        <dbReference type="Proteomes" id="UP001280121"/>
    </source>
</evidence>
<dbReference type="EMBL" id="JANJYI010000003">
    <property type="protein sequence ID" value="KAK2655228.1"/>
    <property type="molecule type" value="Genomic_DNA"/>
</dbReference>
<organism evidence="2 3">
    <name type="scientific">Dipteronia dyeriana</name>
    <dbReference type="NCBI Taxonomy" id="168575"/>
    <lineage>
        <taxon>Eukaryota</taxon>
        <taxon>Viridiplantae</taxon>
        <taxon>Streptophyta</taxon>
        <taxon>Embryophyta</taxon>
        <taxon>Tracheophyta</taxon>
        <taxon>Spermatophyta</taxon>
        <taxon>Magnoliopsida</taxon>
        <taxon>eudicotyledons</taxon>
        <taxon>Gunneridae</taxon>
        <taxon>Pentapetalae</taxon>
        <taxon>rosids</taxon>
        <taxon>malvids</taxon>
        <taxon>Sapindales</taxon>
        <taxon>Sapindaceae</taxon>
        <taxon>Hippocastanoideae</taxon>
        <taxon>Acereae</taxon>
        <taxon>Dipteronia</taxon>
    </lineage>
</organism>
<sequence>MKAKTSLVVGRSKQHHQCGRQMKTKTSLVEGRSGKATLPKVVAQNQREQAPFQEKRGKGLERLIDRVQVPVAAVVVMACNRADYLERTINSILKSV</sequence>
<evidence type="ECO:0000313" key="2">
    <source>
        <dbReference type="EMBL" id="KAK2655228.1"/>
    </source>
</evidence>
<keyword evidence="3" id="KW-1185">Reference proteome</keyword>
<proteinExistence type="predicted"/>
<feature type="region of interest" description="Disordered" evidence="1">
    <location>
        <begin position="1"/>
        <end position="35"/>
    </location>
</feature>
<dbReference type="InterPro" id="IPR029044">
    <property type="entry name" value="Nucleotide-diphossugar_trans"/>
</dbReference>
<comment type="caution">
    <text evidence="2">The sequence shown here is derived from an EMBL/GenBank/DDBJ whole genome shotgun (WGS) entry which is preliminary data.</text>
</comment>
<reference evidence="2" key="1">
    <citation type="journal article" date="2023" name="Plant J.">
        <title>Genome sequences and population genomics provide insights into the demographic history, inbreeding, and mutation load of two 'living fossil' tree species of Dipteronia.</title>
        <authorList>
            <person name="Feng Y."/>
            <person name="Comes H.P."/>
            <person name="Chen J."/>
            <person name="Zhu S."/>
            <person name="Lu R."/>
            <person name="Zhang X."/>
            <person name="Li P."/>
            <person name="Qiu J."/>
            <person name="Olsen K.M."/>
            <person name="Qiu Y."/>
        </authorList>
    </citation>
    <scope>NUCLEOTIDE SEQUENCE</scope>
    <source>
        <strain evidence="2">KIB01</strain>
    </source>
</reference>
<dbReference type="AlphaFoldDB" id="A0AAE0CLR8"/>
<protein>
    <submittedName>
        <fullName evidence="2">Uncharacterized protein</fullName>
    </submittedName>
</protein>
<name>A0AAE0CLR8_9ROSI</name>
<accession>A0AAE0CLR8</accession>
<gene>
    <name evidence="2" type="ORF">Ddye_008280</name>
</gene>
<evidence type="ECO:0000256" key="1">
    <source>
        <dbReference type="SAM" id="MobiDB-lite"/>
    </source>
</evidence>
<dbReference type="Gene3D" id="3.90.550.10">
    <property type="entry name" value="Spore Coat Polysaccharide Biosynthesis Protein SpsA, Chain A"/>
    <property type="match status" value="1"/>
</dbReference>